<comment type="caution">
    <text evidence="1">The sequence shown here is derived from an EMBL/GenBank/DDBJ whole genome shotgun (WGS) entry which is preliminary data.</text>
</comment>
<name>A0AA39YRE9_9PEZI</name>
<dbReference type="EMBL" id="JAULSV010000001">
    <property type="protein sequence ID" value="KAK0656725.1"/>
    <property type="molecule type" value="Genomic_DNA"/>
</dbReference>
<keyword evidence="2" id="KW-1185">Reference proteome</keyword>
<evidence type="ECO:0000313" key="1">
    <source>
        <dbReference type="EMBL" id="KAK0656725.1"/>
    </source>
</evidence>
<evidence type="ECO:0000313" key="2">
    <source>
        <dbReference type="Proteomes" id="UP001174936"/>
    </source>
</evidence>
<dbReference type="AlphaFoldDB" id="A0AA39YRE9"/>
<gene>
    <name evidence="1" type="ORF">B0T16DRAFT_43877</name>
</gene>
<sequence length="192" mass="20939">MGVHDRLSGRVPTPRPGRRWALGQVDVMRSGEPQAQSKRITGRGRQLVSLDKMPSVGPILNTPIEMIPDDQIGHKSSTVPFAFVAEEELSPAATTSSRDMTGRAWLQDPSPGLRFLPHRQHSGQQLPCVRADAARQGGLPYRNGGRKLASAPASLILPFLLRFPFLSAHGNARPSPTWMRGVFEESSRTGTS</sequence>
<organism evidence="1 2">
    <name type="scientific">Cercophora newfieldiana</name>
    <dbReference type="NCBI Taxonomy" id="92897"/>
    <lineage>
        <taxon>Eukaryota</taxon>
        <taxon>Fungi</taxon>
        <taxon>Dikarya</taxon>
        <taxon>Ascomycota</taxon>
        <taxon>Pezizomycotina</taxon>
        <taxon>Sordariomycetes</taxon>
        <taxon>Sordariomycetidae</taxon>
        <taxon>Sordariales</taxon>
        <taxon>Lasiosphaeriaceae</taxon>
        <taxon>Cercophora</taxon>
    </lineage>
</organism>
<accession>A0AA39YRE9</accession>
<protein>
    <submittedName>
        <fullName evidence="1">Uncharacterized protein</fullName>
    </submittedName>
</protein>
<dbReference type="Proteomes" id="UP001174936">
    <property type="component" value="Unassembled WGS sequence"/>
</dbReference>
<reference evidence="1" key="1">
    <citation type="submission" date="2023-06" db="EMBL/GenBank/DDBJ databases">
        <title>Genome-scale phylogeny and comparative genomics of the fungal order Sordariales.</title>
        <authorList>
            <consortium name="Lawrence Berkeley National Laboratory"/>
            <person name="Hensen N."/>
            <person name="Bonometti L."/>
            <person name="Westerberg I."/>
            <person name="Brannstrom I.O."/>
            <person name="Guillou S."/>
            <person name="Cros-Aarteil S."/>
            <person name="Calhoun S."/>
            <person name="Haridas S."/>
            <person name="Kuo A."/>
            <person name="Mondo S."/>
            <person name="Pangilinan J."/>
            <person name="Riley R."/>
            <person name="Labutti K."/>
            <person name="Andreopoulos B."/>
            <person name="Lipzen A."/>
            <person name="Chen C."/>
            <person name="Yanf M."/>
            <person name="Daum C."/>
            <person name="Ng V."/>
            <person name="Clum A."/>
            <person name="Steindorff A."/>
            <person name="Ohm R."/>
            <person name="Martin F."/>
            <person name="Silar P."/>
            <person name="Natvig D."/>
            <person name="Lalanne C."/>
            <person name="Gautier V."/>
            <person name="Ament-Velasquez S.L."/>
            <person name="Kruys A."/>
            <person name="Hutchinson M.I."/>
            <person name="Powell A.J."/>
            <person name="Barry K."/>
            <person name="Miller A.N."/>
            <person name="Grigoriev I.V."/>
            <person name="Debuchy R."/>
            <person name="Gladieux P."/>
            <person name="Thoren M.H."/>
            <person name="Johannesson H."/>
        </authorList>
    </citation>
    <scope>NUCLEOTIDE SEQUENCE</scope>
    <source>
        <strain evidence="1">SMH2532-1</strain>
    </source>
</reference>
<proteinExistence type="predicted"/>